<evidence type="ECO:0000256" key="27">
    <source>
        <dbReference type="ARBA" id="ARBA00023280"/>
    </source>
</evidence>
<name>D3THK6_GSMV</name>
<keyword evidence="13" id="KW-0167">Capsid protein</keyword>
<evidence type="ECO:0000256" key="15">
    <source>
        <dbReference type="ARBA" id="ARBA00022581"/>
    </source>
</evidence>
<dbReference type="PROSITE" id="PS51436">
    <property type="entry name" value="POTYVIRUS_NIA_PRO"/>
    <property type="match status" value="1"/>
</dbReference>
<evidence type="ECO:0000256" key="32">
    <source>
        <dbReference type="ARBA" id="ARBA00034080"/>
    </source>
</evidence>
<dbReference type="GeneID" id="37618667"/>
<dbReference type="Gene3D" id="3.90.70.150">
    <property type="entry name" value="Helper component proteinase"/>
    <property type="match status" value="1"/>
</dbReference>
<dbReference type="Gene3D" id="2.40.10.10">
    <property type="entry name" value="Trypsin-like serine proteases"/>
    <property type="match status" value="2"/>
</dbReference>
<keyword evidence="22" id="KW-0347">Helicase</keyword>
<organismHost>
    <name type="scientific">Eustoma</name>
    <dbReference type="NCBI Taxonomy" id="52517"/>
</organismHost>
<dbReference type="GO" id="GO:0005198">
    <property type="term" value="F:structural molecule activity"/>
    <property type="evidence" value="ECO:0007669"/>
    <property type="project" value="InterPro"/>
</dbReference>
<keyword evidence="11" id="KW-0191">Covalent protein-RNA linkage</keyword>
<evidence type="ECO:0000256" key="31">
    <source>
        <dbReference type="ARBA" id="ARBA00029422"/>
    </source>
</evidence>
<feature type="region of interest" description="Disordered" evidence="37">
    <location>
        <begin position="2795"/>
        <end position="2816"/>
    </location>
</feature>
<evidence type="ECO:0000256" key="34">
    <source>
        <dbReference type="ARBA" id="ARBA00045403"/>
    </source>
</evidence>
<evidence type="ECO:0000259" key="42">
    <source>
        <dbReference type="PROSITE" id="PS51744"/>
    </source>
</evidence>
<keyword evidence="14" id="KW-1048">Host nucleus</keyword>
<evidence type="ECO:0000256" key="35">
    <source>
        <dbReference type="PROSITE-ProRule" id="PRU01080"/>
    </source>
</evidence>
<feature type="domain" description="Peptidase C4" evidence="41">
    <location>
        <begin position="2023"/>
        <end position="2240"/>
    </location>
</feature>
<evidence type="ECO:0000256" key="8">
    <source>
        <dbReference type="ARBA" id="ARBA00022484"/>
    </source>
</evidence>
<dbReference type="KEGG" id="vg:37618667"/>
<dbReference type="Pfam" id="PF01577">
    <property type="entry name" value="Peptidase_S30"/>
    <property type="match status" value="1"/>
</dbReference>
<dbReference type="Pfam" id="PF13608">
    <property type="entry name" value="Potyvirid-P3"/>
    <property type="match status" value="1"/>
</dbReference>
<organismHost>
    <name type="scientific">Trifolium pratense</name>
    <name type="common">Red clover</name>
    <dbReference type="NCBI Taxonomy" id="57577"/>
</organismHost>
<organismHost>
    <name type="scientific">Gladiolus</name>
    <dbReference type="NCBI Taxonomy" id="49747"/>
</organismHost>
<reference evidence="44 45" key="1">
    <citation type="submission" date="2007-02" db="EMBL/GenBank/DDBJ databases">
        <title>Complete nucleotide sequence of a distinct potyvirus infecting Christmas bell (Sandersonia aurantiaca).</title>
        <authorList>
            <person name="Huang C.H."/>
            <person name="Chen C.C."/>
            <person name="Chen L.W."/>
            <person name="Chiang F.L."/>
            <person name="Chang C.A."/>
        </authorList>
    </citation>
    <scope>NUCLEOTIDE SEQUENCE [LARGE SCALE GENOMIC DNA]</scope>
    <source>
        <strain evidence="44">CB</strain>
    </source>
</reference>
<organismHost>
    <name type="scientific">Lupinus luteus</name>
    <name type="common">European yellow lupine</name>
    <dbReference type="NCBI Taxonomy" id="3873"/>
</organismHost>
<organismHost>
    <name type="scientific">Glycine max</name>
    <name type="common">Soybean</name>
    <name type="synonym">Glycine hispida</name>
    <dbReference type="NCBI Taxonomy" id="3847"/>
</organismHost>
<dbReference type="PROSITE" id="PS51194">
    <property type="entry name" value="HELICASE_CTER"/>
    <property type="match status" value="1"/>
</dbReference>
<evidence type="ECO:0000256" key="19">
    <source>
        <dbReference type="ARBA" id="ARBA00022695"/>
    </source>
</evidence>
<dbReference type="SUPFAM" id="SSF52540">
    <property type="entry name" value="P-loop containing nucleoside triphosphate hydrolases"/>
    <property type="match status" value="2"/>
</dbReference>
<evidence type="ECO:0000256" key="22">
    <source>
        <dbReference type="ARBA" id="ARBA00022806"/>
    </source>
</evidence>
<evidence type="ECO:0000256" key="4">
    <source>
        <dbReference type="ARBA" id="ARBA00004328"/>
    </source>
</evidence>
<dbReference type="InterPro" id="IPR014001">
    <property type="entry name" value="Helicase_ATP-bd"/>
</dbReference>
<dbReference type="SUPFAM" id="SSF56672">
    <property type="entry name" value="DNA/RNA polymerases"/>
    <property type="match status" value="1"/>
</dbReference>
<evidence type="ECO:0000259" key="40">
    <source>
        <dbReference type="PROSITE" id="PS51194"/>
    </source>
</evidence>
<evidence type="ECO:0000256" key="7">
    <source>
        <dbReference type="ARBA" id="ARBA00022463"/>
    </source>
</evidence>
<dbReference type="GO" id="GO:0042025">
    <property type="term" value="C:host cell nucleus"/>
    <property type="evidence" value="ECO:0007669"/>
    <property type="project" value="UniProtKB-SubCell"/>
</dbReference>
<dbReference type="GO" id="GO:0006508">
    <property type="term" value="P:proteolysis"/>
    <property type="evidence" value="ECO:0007669"/>
    <property type="project" value="UniProtKB-KW"/>
</dbReference>
<dbReference type="PROSITE" id="PS50507">
    <property type="entry name" value="RDRP_SSRNA_POS"/>
    <property type="match status" value="1"/>
</dbReference>
<organismHost>
    <name type="scientific">Vicia sativa</name>
    <name type="common">Spring vetch</name>
    <name type="synonym">Tare</name>
    <dbReference type="NCBI Taxonomy" id="3908"/>
</organismHost>
<dbReference type="GO" id="GO:0003723">
    <property type="term" value="F:RNA binding"/>
    <property type="evidence" value="ECO:0007669"/>
    <property type="project" value="InterPro"/>
</dbReference>
<organismHost>
    <name type="scientific">Phaseolus vulgaris</name>
    <name type="common">Kidney bean</name>
    <name type="synonym">French bean</name>
    <dbReference type="NCBI Taxonomy" id="3885"/>
</organismHost>
<dbReference type="Pfam" id="PF00767">
    <property type="entry name" value="Poty_coat"/>
    <property type="match status" value="1"/>
</dbReference>
<protein>
    <recommendedName>
        <fullName evidence="6">Genome polyprotein</fullName>
    </recommendedName>
</protein>
<feature type="domain" description="Peptidase S30" evidence="43">
    <location>
        <begin position="134"/>
        <end position="281"/>
    </location>
</feature>
<dbReference type="InterPro" id="IPR031159">
    <property type="entry name" value="HC_PRO_CPD_dom"/>
</dbReference>
<dbReference type="PRINTS" id="PR00966">
    <property type="entry name" value="NIAPOTYPTASE"/>
</dbReference>
<evidence type="ECO:0000256" key="3">
    <source>
        <dbReference type="ARBA" id="ARBA00004147"/>
    </source>
</evidence>
<comment type="function">
    <text evidence="28">Has RNA-binding and proteolytic activities.</text>
</comment>
<dbReference type="PROSITE" id="PS51192">
    <property type="entry name" value="HELICASE_ATP_BIND_1"/>
    <property type="match status" value="1"/>
</dbReference>
<evidence type="ECO:0000256" key="9">
    <source>
        <dbReference type="ARBA" id="ARBA00022488"/>
    </source>
</evidence>
<comment type="function">
    <text evidence="29">An RNA-dependent RNA polymerase that plays an essential role in the virus replication.</text>
</comment>
<organismHost>
    <name type="scientific">Trifolium subterraneum</name>
    <name type="common">Subterranean clover</name>
    <dbReference type="NCBI Taxonomy" id="3900"/>
</organismHost>
<feature type="domain" description="Peptidase C6" evidence="42">
    <location>
        <begin position="616"/>
        <end position="738"/>
    </location>
</feature>
<dbReference type="InterPro" id="IPR001456">
    <property type="entry name" value="HC-pro"/>
</dbReference>
<keyword evidence="24" id="KW-0067">ATP-binding</keyword>
<dbReference type="GO" id="GO:0044161">
    <property type="term" value="C:host cell cytoplasmic vesicle"/>
    <property type="evidence" value="ECO:0007669"/>
    <property type="project" value="UniProtKB-SubCell"/>
</dbReference>
<dbReference type="GO" id="GO:0039694">
    <property type="term" value="P:viral RNA genome replication"/>
    <property type="evidence" value="ECO:0007669"/>
    <property type="project" value="InterPro"/>
</dbReference>
<evidence type="ECO:0000256" key="10">
    <source>
        <dbReference type="ARBA" id="ARBA00022497"/>
    </source>
</evidence>
<organismHost>
    <name type="scientific">Trifolium repens</name>
    <name type="common">Creeping white clover</name>
    <dbReference type="NCBI Taxonomy" id="3899"/>
</organismHost>
<dbReference type="InterPro" id="IPR009003">
    <property type="entry name" value="Peptidase_S1_PA"/>
</dbReference>
<evidence type="ECO:0000256" key="11">
    <source>
        <dbReference type="ARBA" id="ARBA00022520"/>
    </source>
</evidence>
<keyword evidence="7" id="KW-0941">Suppressor of RNA silencing</keyword>
<feature type="domain" description="RdRp catalytic" evidence="38">
    <location>
        <begin position="2511"/>
        <end position="2635"/>
    </location>
</feature>
<evidence type="ECO:0000256" key="5">
    <source>
        <dbReference type="ARBA" id="ARBA00006064"/>
    </source>
</evidence>
<feature type="active site" description="For helper component proteinase activity" evidence="35">
    <location>
        <position position="624"/>
    </location>
</feature>
<dbReference type="Pfam" id="PF00680">
    <property type="entry name" value="RdRP_1"/>
    <property type="match status" value="1"/>
</dbReference>
<proteinExistence type="inferred from homology"/>
<dbReference type="SMART" id="SM00487">
    <property type="entry name" value="DEXDc"/>
    <property type="match status" value="1"/>
</dbReference>
<evidence type="ECO:0000313" key="44">
    <source>
        <dbReference type="EMBL" id="ABR88099.1"/>
    </source>
</evidence>
<dbReference type="GO" id="GO:0016818">
    <property type="term" value="F:hydrolase activity, acting on acid anhydrides, in phosphorus-containing anhydrides"/>
    <property type="evidence" value="ECO:0007669"/>
    <property type="project" value="InterPro"/>
</dbReference>
<comment type="similarity">
    <text evidence="5 36">Belongs to the potyviridae genome polyprotein family.</text>
</comment>
<keyword evidence="27" id="KW-0899">Viral immunoevasion</keyword>
<organismHost>
    <name type="scientific">Trifolium hybridum</name>
    <name type="common">Alsike clover</name>
    <dbReference type="NCBI Taxonomy" id="74517"/>
</organismHost>
<evidence type="ECO:0000259" key="41">
    <source>
        <dbReference type="PROSITE" id="PS51436"/>
    </source>
</evidence>
<dbReference type="EMBL" id="EF427894">
    <property type="protein sequence ID" value="ABR88099.1"/>
    <property type="molecule type" value="Genomic_RNA"/>
</dbReference>
<keyword evidence="18" id="KW-0808">Transferase</keyword>
<dbReference type="RefSeq" id="YP_009507673.1">
    <property type="nucleotide sequence ID" value="NC_038562.1"/>
</dbReference>
<feature type="domain" description="Helicase ATP-binding" evidence="39">
    <location>
        <begin position="1207"/>
        <end position="1359"/>
    </location>
</feature>
<evidence type="ECO:0000256" key="29">
    <source>
        <dbReference type="ARBA" id="ARBA00029404"/>
    </source>
</evidence>
<evidence type="ECO:0000259" key="39">
    <source>
        <dbReference type="PROSITE" id="PS51192"/>
    </source>
</evidence>
<evidence type="ECO:0000256" key="12">
    <source>
        <dbReference type="ARBA" id="ARBA00022553"/>
    </source>
</evidence>
<evidence type="ECO:0000256" key="30">
    <source>
        <dbReference type="ARBA" id="ARBA00029405"/>
    </source>
</evidence>
<keyword evidence="8" id="KW-0696">RNA-directed RNA polymerase</keyword>
<dbReference type="PROSITE" id="PS51744">
    <property type="entry name" value="HC_PRO_CPD"/>
    <property type="match status" value="1"/>
</dbReference>
<dbReference type="InterPro" id="IPR013648">
    <property type="entry name" value="PP_Potyviridae"/>
</dbReference>
<organismHost>
    <name type="scientific">Vicia faba</name>
    <name type="common">Broad bean</name>
    <name type="synonym">Faba vulgaris</name>
    <dbReference type="NCBI Taxonomy" id="3906"/>
</organismHost>
<dbReference type="InterPro" id="IPR043502">
    <property type="entry name" value="DNA/RNA_pol_sf"/>
</dbReference>
<organismHost>
    <name type="scientific">Trigonella foenum-graecum</name>
    <name type="common">Fenugreek</name>
    <dbReference type="NCBI Taxonomy" id="78534"/>
</organismHost>
<organismHost>
    <name type="scientific">Trifolium incarnatum</name>
    <name type="common">Crimson clover</name>
    <dbReference type="NCBI Taxonomy" id="60916"/>
</organismHost>
<sequence>MAGMITFGSFAPVPIAGCTHPEMLKVAKPRVAKQVLTTRLGTNLSANRSAGRALIKAYDEQQARFEEQLAHMGVRSVQQKTPKVCKTFDGFDSVVTHIVIPSTTRVENDKSLQVKHPAVVYRKRKTPPRQNYVTLDERGLSDLFTELSQYILLDRQVMQILQAGKRKPITISRCNVGPYTTLHVTTKHELGKMAPIDLSLDEDSESILQSFANTLPTTLDIREEDFRPGTSGAIIRRDCLDNVAHKVPDSDYFIVRGRFAGSLLDARETFNISHRFYLRQYSVADQFWKGFDTEFRQQRGRRTIHEGMNTLSVEATGSVAAIACQALYPCCRITCTECGRIYDRMSETQLSDHVQAGLRAGIETLRNRFPEFHHVQDILERYSTSFNNSGNNSEAHGRIKFSIGDINEPPFTYIHQISNTIFKGGRASKVEFETAMNLLLETTRWLRNRHDRIAKDPLSAFRNKVSGKALLNPTLMCDNQRDVNGNFIWGKRGYHAKRFFSNYFSVIEPQHGYDAYVTRTFPNGTRKLAIGSLILSTNLDELKAQLEGESIHKEPLSIKCTSEKNNSYVYPCCCVTNDVGVPIYSGLKTPTRNHIVVGNTGEAKYLDLPVEISEKLYIAKEGYCYINIFLAMLVNVDEKDAKTFTKWVRDVIATQLKTWPTMHDVALACYQLSILFPSVRSAELPRILVDHHTTTMHVIDSYGSYTTGYHILKANTVEQLIEFASDALKSEMKHYRVGGDMTNNLMLHSSLRTLIKSIYRPELMHSILMDEPYLITLSILSPSVVIEMCKSGCLFEAFKHIKTKEMPLRMIINILHGLAARISRAESYVEQVAIIDGELAQFQHVLTNADRCNISRCLAYRYIQTRMSLAVVNQRLEANGYYEGQMVSNQFVEKIYQDELAMCWDELPLSSKLSATIVRYKWRAYIENFSKTIDKGTLSTPCKLYMKPLYMAKEKFKQAAQRGRNRMSTYREMFKQRYFMQSFSMLRYIAPELSTLVRTITIFSTLIGMLNAAKMVVVQIQQHKGRMAQQKEEEQFAALEKLYHIYCGKIGDQPTYEEFYEFVKGTNSSLLCILESFSSEFVGHQDFKSENKRIEQILAFVVLIMMLIDAERSDCVYKILNKFKGVIRSIEPVGHQSLDDIAPDFEFNETIEFSLDTEGLPEPLHKLTTFSGWWNAQLIANRTTSHYRTEGHFLEFTRATCASVANQIITSEHTNFLIRGAVGSGKSTGLPNMLARDGRVLLLESTRPLAENVFTQLQCSPFHLNPTLMMRDVSSFGASPITVMTSGFALHYFANNYNKLQDFKYIIIDECHVQDATAIAFNNLLVARSFEGKLLKVSATPPGRETEFTTEHPVALRTRDSLTFKQFVDELGTGSNVDVTKVANNILVYVASYNEVDALAKLLVEAKFLVTKVDGRTMKNGSTNIETKGTEALKHFIVATNIIENGVTLDIEAVVDFGQKVQPYLDMDLRRVMYSKVGISYGERIQRLGRVGRTKSGTALRIGHSEKNLTPIPEMIATEAAFYCFIYGLPVTTAQVNTTMLSECTVPQARTMHLFELPLYFMMNLVHYDGTMHPAVYAQVKKYRLRESEVILNKRAIPHASVSSWISVKEYSQCGVVLALEPNVKLPFFVKDIPDKLYSSLWEVVVKHKSDAGFKPLKSSNAAKIAYVLKTDPLSITRTCAHIDELIRIEMQKKATFDSLANYSVSHSFFSLESITRAIRSRYASNYSVENITILQSAKAQLIEFSQTYSTGNGDFGMHIKALEHQISSYGAFDAVRHQSVDGVASALELKGQWNTTLITNDILIGLATVTGEARMLYEYVREGLIQPVQHQGFNRRQRQKLKFRSHRDSKIGRIVDDVGDGSVEYHFGEAYAKKAKGKGKKIGMGVKTRRFMNMYGFDPVDYSFIRFVDPITGAQLDQGVLADIGLVQEHFDEIRTKHVEEDIVSIERINYSPGIQAYFVKDKTTPVLKVDLTQHAPLKICDTGNIAGFPERENELRQTGQGILIRYDEIPKPVEENVGHEAYANIKGLRDYNPIAKSVCQLTNKSDGVDTRMYGIGFGPYIITNRHLFVRNNGTLILQTTHGEFTCKNTTQLNILPVEDRDIIIVRMPKDFPPFPMTLKFRSPRRDDQICLVGTNFQEKYMSSMVTSQSHIAAVSGTQFWRHWIETKHGHCGLPAICSSDMHIIGLHSLSSNTDASNFITTFPPNFNEILRTCDNGCWSQKWRYNPNEISWGSLELQKNVPQSPFSISKIITDLFHEPVECQAEVARREHDDWLYGSIKGNIQAVGKSTSHLVTKHVVKGRAELFQLYLSLNATAESFFKPRMGFYQKSRLNRQAYIKDIMKYSTTIPIGDVQTDIFETAVSLVVDTLKEFGMDTCTYITDEDEIFDSLNMKAAMGALYTGKKREALADISQQAKEDYIAASCHRLYKGQMGVWNGSIKAELRPLEKTLANKTRTFTAAPLDTLLSGKVCVDDFNNQFYAMNTKAPWSVGISKFHLGWNNMLKQLPKGWVHCDADGSRFDSTLTPYLLNAVLQIRLRFMEDWALGAQMLSNLYTEIIYTPILLADGTIVKKFKGNNSGQPSTVVDNTLMVLISVRYALLRAGIDPEKHKDICKYFANGDDLLISLHPDFEWILDTMSESFAELGLSYDFTSRHRDVCDLWFMSHKGILLDGAYIPKLEEQRIVSILEWTRASEPAHRLEAICAAMIEAWGYPELLHQIRLFYYWVLQQEPYHTLATEGKAPYISECALRKLYTDQDISEEKNLTYLESILASYIDDSHVSVYHQSGSSVDAGVLGQSKGTAGQSGSGSQAQMRDKDVNVGTHGTFAVPRLRHLTSKLSVPKLKGESVVNLEHLLHYQPNQDRISNTRATDSQFQLWYDGVKSDYDVNDEEMKIILNGLMVWCIENGTSPNINGFWVMLENDEQIEFPIKPLIDHARPTFRQIMSRFSDLAEAYIEKRNFERAYMPRYGLQRNLTDMSLARYAFDFYEMTSKAPARAREAHIQMKAAALRNTKNRMFGLDGKVGTQEEDTERHTSDDVTGGIHSLHGVRGL</sequence>
<keyword evidence="12" id="KW-0597">Phosphoprotein</keyword>
<dbReference type="PANTHER" id="PTHR18934:SF99">
    <property type="entry name" value="ATP-DEPENDENT RNA HELICASE DHX37-RELATED"/>
    <property type="match status" value="1"/>
</dbReference>
<keyword evidence="17" id="KW-0645">Protease</keyword>
<evidence type="ECO:0000256" key="6">
    <source>
        <dbReference type="ARBA" id="ARBA00020107"/>
    </source>
</evidence>
<accession>D3THK6</accession>
<evidence type="ECO:0000256" key="20">
    <source>
        <dbReference type="ARBA" id="ARBA00022741"/>
    </source>
</evidence>
<dbReference type="Gene3D" id="3.40.50.300">
    <property type="entry name" value="P-loop containing nucleotide triphosphate hydrolases"/>
    <property type="match status" value="2"/>
</dbReference>
<dbReference type="CDD" id="cd23175">
    <property type="entry name" value="ps-ssRNAv_Potyviridae_RdRp"/>
    <property type="match status" value="1"/>
</dbReference>
<dbReference type="Gene3D" id="3.30.70.270">
    <property type="match status" value="1"/>
</dbReference>
<dbReference type="Pfam" id="PF08440">
    <property type="entry name" value="Poty_PP"/>
    <property type="match status" value="1"/>
</dbReference>
<dbReference type="InterPro" id="IPR011545">
    <property type="entry name" value="DEAD/DEAH_box_helicase_dom"/>
</dbReference>
<evidence type="ECO:0000256" key="36">
    <source>
        <dbReference type="RuleBase" id="RU003351"/>
    </source>
</evidence>
<dbReference type="Pfam" id="PF00270">
    <property type="entry name" value="DEAD"/>
    <property type="match status" value="1"/>
</dbReference>
<dbReference type="InterPro" id="IPR001730">
    <property type="entry name" value="Potyv_NIa-pro_dom"/>
</dbReference>
<dbReference type="Pfam" id="PF00863">
    <property type="entry name" value="Peptidase_C4"/>
    <property type="match status" value="1"/>
</dbReference>
<evidence type="ECO:0000256" key="18">
    <source>
        <dbReference type="ARBA" id="ARBA00022679"/>
    </source>
</evidence>
<keyword evidence="26" id="KW-0693">Viral RNA replication</keyword>
<organismHost>
    <name type="scientific">Pisum sativum</name>
    <name type="common">Garden pea</name>
    <name type="synonym">Lathyrus oleraceus</name>
    <dbReference type="NCBI Taxonomy" id="3888"/>
</organismHost>
<dbReference type="InterPro" id="IPR001205">
    <property type="entry name" value="RNA-dir_pol_C"/>
</dbReference>
<evidence type="ECO:0000256" key="2">
    <source>
        <dbReference type="ARBA" id="ARBA00001848"/>
    </source>
</evidence>
<dbReference type="InterPro" id="IPR007094">
    <property type="entry name" value="RNA-dir_pol_PSvirus"/>
</dbReference>
<feature type="compositionally biased region" description="Low complexity" evidence="37">
    <location>
        <begin position="2797"/>
        <end position="2813"/>
    </location>
</feature>
<organism evidence="44 45">
    <name type="scientific">Gloriosa stripe mosaic virus</name>
    <name type="common">GSMV</name>
    <dbReference type="NCBI Taxonomy" id="12201"/>
    <lineage>
        <taxon>Viruses</taxon>
        <taxon>Riboviria</taxon>
        <taxon>Orthornavirae</taxon>
        <taxon>Pisuviricota</taxon>
        <taxon>Stelpaviricetes</taxon>
        <taxon>Patatavirales</taxon>
        <taxon>Potyviridae</taxon>
        <taxon>Potyvirus</taxon>
        <taxon>Potyvirus gloriosae</taxon>
    </lineage>
</organism>
<dbReference type="InterPro" id="IPR002540">
    <property type="entry name" value="Pept_S30_P1_potyvir"/>
</dbReference>
<organismHost>
    <name type="scientific">Papaver somniferum</name>
    <name type="common">Opium poppy</name>
    <dbReference type="NCBI Taxonomy" id="3469"/>
</organismHost>
<dbReference type="InterPro" id="IPR001592">
    <property type="entry name" value="Poty_coat"/>
</dbReference>
<dbReference type="PANTHER" id="PTHR18934">
    <property type="entry name" value="ATP-DEPENDENT RNA HELICASE"/>
    <property type="match status" value="1"/>
</dbReference>
<dbReference type="SMART" id="SM00490">
    <property type="entry name" value="HELICc"/>
    <property type="match status" value="1"/>
</dbReference>
<organismHost>
    <name type="scientific">Canna</name>
    <dbReference type="NCBI Taxonomy" id="4627"/>
</organismHost>
<dbReference type="GO" id="GO:0004197">
    <property type="term" value="F:cysteine-type endopeptidase activity"/>
    <property type="evidence" value="ECO:0007669"/>
    <property type="project" value="InterPro"/>
</dbReference>
<dbReference type="SUPFAM" id="SSF50494">
    <property type="entry name" value="Trypsin-like serine proteases"/>
    <property type="match status" value="1"/>
</dbReference>
<dbReference type="InterPro" id="IPR043128">
    <property type="entry name" value="Rev_trsase/Diguanyl_cyclase"/>
</dbReference>
<keyword evidence="15" id="KW-0945">Host-virus interaction</keyword>
<dbReference type="GO" id="GO:0052170">
    <property type="term" value="P:symbiont-mediated suppression of host innate immune response"/>
    <property type="evidence" value="ECO:0007669"/>
    <property type="project" value="UniProtKB-KW"/>
</dbReference>
<comment type="catalytic activity">
    <reaction evidence="2">
        <text>Hydrolyzes a Gly-|-Gly bond at its own C-terminus, commonly in the sequence -Tyr-Xaa-Val-Gly-|-Gly, in the processing of the potyviral polyprotein.</text>
        <dbReference type="EC" id="3.4.22.45"/>
    </reaction>
</comment>
<evidence type="ECO:0000256" key="28">
    <source>
        <dbReference type="ARBA" id="ARBA00029399"/>
    </source>
</evidence>
<comment type="function">
    <text evidence="32">Indispensable for virus replication.</text>
</comment>
<evidence type="ECO:0000313" key="45">
    <source>
        <dbReference type="Proteomes" id="UP000232761"/>
    </source>
</evidence>
<dbReference type="InterPro" id="IPR001650">
    <property type="entry name" value="Helicase_C-like"/>
</dbReference>
<dbReference type="InterPro" id="IPR043504">
    <property type="entry name" value="Peptidase_S1_PA_chymotrypsin"/>
</dbReference>
<dbReference type="Pfam" id="PF00271">
    <property type="entry name" value="Helicase_C"/>
    <property type="match status" value="1"/>
</dbReference>
<organismHost>
    <name type="scientific">Arachis hypogaea</name>
    <name type="common">Peanut</name>
    <dbReference type="NCBI Taxonomy" id="3818"/>
</organismHost>
<feature type="active site" description="For helper component proteinase activity" evidence="35">
    <location>
        <position position="697"/>
    </location>
</feature>
<keyword evidence="9" id="KW-1036">Host cytoplasmic vesicle</keyword>
<evidence type="ECO:0000256" key="24">
    <source>
        <dbReference type="ARBA" id="ARBA00022840"/>
    </source>
</evidence>
<organismHost>
    <name type="scientific">Freesia</name>
    <dbReference type="NCBI Taxonomy" id="58987"/>
</organismHost>
<evidence type="ECO:0000256" key="14">
    <source>
        <dbReference type="ARBA" id="ARBA00022562"/>
    </source>
</evidence>
<comment type="function">
    <text evidence="31">Has helicase activity. It may be involved in replication.</text>
</comment>
<dbReference type="PROSITE" id="PS51871">
    <property type="entry name" value="PV_P1_PRO"/>
    <property type="match status" value="1"/>
</dbReference>
<evidence type="ECO:0000256" key="17">
    <source>
        <dbReference type="ARBA" id="ARBA00022670"/>
    </source>
</evidence>
<dbReference type="GO" id="GO:0005524">
    <property type="term" value="F:ATP binding"/>
    <property type="evidence" value="ECO:0007669"/>
    <property type="project" value="UniProtKB-KW"/>
</dbReference>
<evidence type="ECO:0000256" key="26">
    <source>
        <dbReference type="ARBA" id="ARBA00022953"/>
    </source>
</evidence>
<evidence type="ECO:0000259" key="43">
    <source>
        <dbReference type="PROSITE" id="PS51871"/>
    </source>
</evidence>
<organismHost>
    <name type="scientific">Robinia pseudoacacia</name>
    <name type="common">Black locust</name>
    <dbReference type="NCBI Taxonomy" id="35938"/>
</organismHost>
<keyword evidence="25" id="KW-0946">Virion</keyword>
<evidence type="ECO:0000256" key="33">
    <source>
        <dbReference type="ARBA" id="ARBA00034108"/>
    </source>
</evidence>
<comment type="function">
    <text evidence="30">Involved in aphid transmission, cell-to-cell and systemis movement, encapsidation of the viral RNA and in the regulation of viral RNA amplification.</text>
</comment>
<keyword evidence="45" id="KW-1185">Reference proteome</keyword>
<dbReference type="GO" id="GO:0004386">
    <property type="term" value="F:helicase activity"/>
    <property type="evidence" value="ECO:0007669"/>
    <property type="project" value="UniProtKB-KW"/>
</dbReference>
<dbReference type="InterPro" id="IPR042308">
    <property type="entry name" value="HC_PRO_CPD_sf"/>
</dbReference>
<dbReference type="GO" id="GO:0006351">
    <property type="term" value="P:DNA-templated transcription"/>
    <property type="evidence" value="ECO:0007669"/>
    <property type="project" value="InterPro"/>
</dbReference>
<evidence type="ECO:0000259" key="38">
    <source>
        <dbReference type="PROSITE" id="PS50507"/>
    </source>
</evidence>
<dbReference type="Pfam" id="PF00851">
    <property type="entry name" value="Peptidase_C6"/>
    <property type="match status" value="1"/>
</dbReference>
<comment type="subcellular location">
    <subcellularLocation>
        <location evidence="33">Host cytoplasmic vesicle</location>
    </subcellularLocation>
    <subcellularLocation>
        <location evidence="3">Host nucleus</location>
    </subcellularLocation>
    <subcellularLocation>
        <location evidence="4">Virion</location>
    </subcellularLocation>
</comment>
<comment type="catalytic activity">
    <reaction evidence="1">
        <text>Hydrolyzes glutaminyl bonds, and activity is further restricted by preferences for the amino acids in P6 - P1' that vary with the species of potyvirus, e.g. Glu-Xaa-Xaa-Tyr-Xaa-Gln-|-(Ser or Gly) for the enzyme from tobacco etch virus. The natural substrate is the viral polyprotein, but other proteins and oligopeptides containing the appropriate consensus sequence are also cleaved.</text>
        <dbReference type="EC" id="3.4.22.44"/>
    </reaction>
</comment>
<organismHost>
    <name type="scientific">Crotalaria</name>
    <dbReference type="NCBI Taxonomy" id="3828"/>
</organismHost>
<keyword evidence="21" id="KW-0378">Hydrolase</keyword>
<keyword evidence="19" id="KW-0548">Nucleotidyltransferase</keyword>
<dbReference type="InterPro" id="IPR027417">
    <property type="entry name" value="P-loop_NTPase"/>
</dbReference>
<dbReference type="InterPro" id="IPR039560">
    <property type="entry name" value="Potyvirid-P3"/>
</dbReference>
<evidence type="ECO:0000256" key="1">
    <source>
        <dbReference type="ARBA" id="ARBA00000785"/>
    </source>
</evidence>
<feature type="domain" description="Helicase C-terminal" evidence="40">
    <location>
        <begin position="1378"/>
        <end position="1537"/>
    </location>
</feature>
<dbReference type="GO" id="GO:0003968">
    <property type="term" value="F:RNA-directed RNA polymerase activity"/>
    <property type="evidence" value="ECO:0007669"/>
    <property type="project" value="UniProtKB-KW"/>
</dbReference>
<organismHost>
    <name type="scientific">Trifolium vesiculosum</name>
    <dbReference type="NCBI Taxonomy" id="97047"/>
</organismHost>
<keyword evidence="16" id="KW-1090">Inhibition of host innate immune response by virus</keyword>
<dbReference type="Proteomes" id="UP000232761">
    <property type="component" value="Segment"/>
</dbReference>
<dbReference type="GO" id="GO:0019029">
    <property type="term" value="C:helical viral capsid"/>
    <property type="evidence" value="ECO:0007669"/>
    <property type="project" value="UniProtKB-KW"/>
</dbReference>
<organismHost>
    <name type="scientific">Medicago sativa</name>
    <name type="common">Alfalfa</name>
    <dbReference type="NCBI Taxonomy" id="3879"/>
</organismHost>
<keyword evidence="10" id="KW-1139">Helical capsid protein</keyword>
<evidence type="ECO:0000256" key="23">
    <source>
        <dbReference type="ARBA" id="ARBA00022807"/>
    </source>
</evidence>
<evidence type="ECO:0000256" key="13">
    <source>
        <dbReference type="ARBA" id="ARBA00022561"/>
    </source>
</evidence>
<keyword evidence="23" id="KW-0788">Thiol protease</keyword>
<evidence type="ECO:0000256" key="16">
    <source>
        <dbReference type="ARBA" id="ARBA00022632"/>
    </source>
</evidence>
<evidence type="ECO:0000256" key="21">
    <source>
        <dbReference type="ARBA" id="ARBA00022801"/>
    </source>
</evidence>
<comment type="function">
    <text evidence="34">Mediates the cap-independent, EIF4E-dependent translation of viral genomic RNAs. Binds to the cap-binding site of host EIF4E and thus interferes with the host EIF4E-dependent mRNA export and translation. VPg-RNA directly binds EIF4E and is a template for transcription. Also forms trimeric complexes with EIF4E-EIF4G, which are templates for translation.</text>
</comment>
<keyword evidence="20" id="KW-0547">Nucleotide-binding</keyword>
<evidence type="ECO:0000256" key="37">
    <source>
        <dbReference type="SAM" id="MobiDB-lite"/>
    </source>
</evidence>
<evidence type="ECO:0000256" key="25">
    <source>
        <dbReference type="ARBA" id="ARBA00022844"/>
    </source>
</evidence>